<proteinExistence type="inferred from homology"/>
<name>A0A0G3H872_9CORY</name>
<dbReference type="PATRIC" id="fig|136857.5.peg.2164"/>
<dbReference type="OrthoDB" id="3542748at2"/>
<dbReference type="NCBIfam" id="NF005559">
    <property type="entry name" value="PRK07231.1"/>
    <property type="match status" value="1"/>
</dbReference>
<gene>
    <name evidence="5" type="ORF">CTEST_10915</name>
</gene>
<evidence type="ECO:0000256" key="2">
    <source>
        <dbReference type="ARBA" id="ARBA00023002"/>
    </source>
</evidence>
<evidence type="ECO:0000256" key="3">
    <source>
        <dbReference type="ARBA" id="ARBA00023027"/>
    </source>
</evidence>
<reference evidence="6" key="2">
    <citation type="submission" date="2015-05" db="EMBL/GenBank/DDBJ databases">
        <title>Complete genome sequence of Corynebacterium testudinoris DSM 44614, recovered from necrotic lesions in the mouth of a tortoise.</title>
        <authorList>
            <person name="Ruckert C."/>
            <person name="Albersmeier A."/>
            <person name="Winkler A."/>
            <person name="Tauch A."/>
        </authorList>
    </citation>
    <scope>NUCLEOTIDE SEQUENCE [LARGE SCALE GENOMIC DNA]</scope>
    <source>
        <strain evidence="6">DSM 44614</strain>
    </source>
</reference>
<accession>A0A0G3H872</accession>
<keyword evidence="3" id="KW-0520">NAD</keyword>
<dbReference type="Gene3D" id="3.40.50.720">
    <property type="entry name" value="NAD(P)-binding Rossmann-like Domain"/>
    <property type="match status" value="1"/>
</dbReference>
<dbReference type="AlphaFoldDB" id="A0A0G3H872"/>
<keyword evidence="2" id="KW-0560">Oxidoreductase</keyword>
<dbReference type="InterPro" id="IPR002347">
    <property type="entry name" value="SDR_fam"/>
</dbReference>
<comment type="similarity">
    <text evidence="1">Belongs to the short-chain dehydrogenases/reductases (SDR) family.</text>
</comment>
<feature type="domain" description="Ketoreductase" evidence="4">
    <location>
        <begin position="9"/>
        <end position="180"/>
    </location>
</feature>
<dbReference type="PRINTS" id="PR00080">
    <property type="entry name" value="SDRFAMILY"/>
</dbReference>
<dbReference type="InterPro" id="IPR020904">
    <property type="entry name" value="Sc_DH/Rdtase_CS"/>
</dbReference>
<organism evidence="5 6">
    <name type="scientific">Corynebacterium testudinoris</name>
    <dbReference type="NCBI Taxonomy" id="136857"/>
    <lineage>
        <taxon>Bacteria</taxon>
        <taxon>Bacillati</taxon>
        <taxon>Actinomycetota</taxon>
        <taxon>Actinomycetes</taxon>
        <taxon>Mycobacteriales</taxon>
        <taxon>Corynebacteriaceae</taxon>
        <taxon>Corynebacterium</taxon>
    </lineage>
</organism>
<dbReference type="PROSITE" id="PS00061">
    <property type="entry name" value="ADH_SHORT"/>
    <property type="match status" value="1"/>
</dbReference>
<evidence type="ECO:0000313" key="5">
    <source>
        <dbReference type="EMBL" id="AKK09601.1"/>
    </source>
</evidence>
<reference evidence="5 6" key="1">
    <citation type="journal article" date="2015" name="Genome Announc.">
        <title>Complete Genome Sequence of the Type Strain Corynebacterium testudinoris DSM 44614, Recovered from Necrotic Lesions in the Mouth of a Tortoise.</title>
        <authorList>
            <person name="Ruckert C."/>
            <person name="Kriete M."/>
            <person name="Jaenicke S."/>
            <person name="Winkler A."/>
            <person name="Tauch A."/>
        </authorList>
    </citation>
    <scope>NUCLEOTIDE SEQUENCE [LARGE SCALE GENOMIC DNA]</scope>
    <source>
        <strain evidence="5 6">DSM 44614</strain>
    </source>
</reference>
<dbReference type="GO" id="GO:0016491">
    <property type="term" value="F:oxidoreductase activity"/>
    <property type="evidence" value="ECO:0007669"/>
    <property type="project" value="UniProtKB-KW"/>
</dbReference>
<protein>
    <recommendedName>
        <fullName evidence="4">Ketoreductase domain-containing protein</fullName>
    </recommendedName>
</protein>
<dbReference type="InterPro" id="IPR036291">
    <property type="entry name" value="NAD(P)-bd_dom_sf"/>
</dbReference>
<dbReference type="Proteomes" id="UP000035540">
    <property type="component" value="Chromosome"/>
</dbReference>
<dbReference type="PANTHER" id="PTHR24321">
    <property type="entry name" value="DEHYDROGENASES, SHORT CHAIN"/>
    <property type="match status" value="1"/>
</dbReference>
<dbReference type="STRING" id="136857.CTEST_10915"/>
<dbReference type="KEGG" id="cted:CTEST_10915"/>
<keyword evidence="6" id="KW-1185">Reference proteome</keyword>
<dbReference type="SUPFAM" id="SSF51735">
    <property type="entry name" value="NAD(P)-binding Rossmann-fold domains"/>
    <property type="match status" value="1"/>
</dbReference>
<sequence length="255" mass="26382">MITVDFTGQVAFITGAGTGIGRAIALAFADAGADVALASLGEESLLDTARLVEDRGRRAHVAVCDVARSTDLEKAVAGTVERFGRIDVAINNAGIEQPPAPLEDITEEEWNRLLAVNLSGVFLAMKYEILAMRRTGGGSIINISSGAGVVGIRGQAAYAATKHGVLGMTKSAALDYAADGIQINAICPGIIDTPMMDRFSGGTPEGRARVIAQEPIGRMGRPEEIASAALWLCSDLGGFAIGHSLVVDGGQTVGF</sequence>
<dbReference type="SMART" id="SM00822">
    <property type="entry name" value="PKS_KR"/>
    <property type="match status" value="1"/>
</dbReference>
<evidence type="ECO:0000259" key="4">
    <source>
        <dbReference type="SMART" id="SM00822"/>
    </source>
</evidence>
<dbReference type="RefSeq" id="WP_047253738.1">
    <property type="nucleotide sequence ID" value="NZ_CP011545.1"/>
</dbReference>
<dbReference type="PRINTS" id="PR00081">
    <property type="entry name" value="GDHRDH"/>
</dbReference>
<dbReference type="PANTHER" id="PTHR24321:SF8">
    <property type="entry name" value="ESTRADIOL 17-BETA-DEHYDROGENASE 8-RELATED"/>
    <property type="match status" value="1"/>
</dbReference>
<evidence type="ECO:0000256" key="1">
    <source>
        <dbReference type="ARBA" id="ARBA00006484"/>
    </source>
</evidence>
<dbReference type="EMBL" id="CP011545">
    <property type="protein sequence ID" value="AKK09601.1"/>
    <property type="molecule type" value="Genomic_DNA"/>
</dbReference>
<evidence type="ECO:0000313" key="6">
    <source>
        <dbReference type="Proteomes" id="UP000035540"/>
    </source>
</evidence>
<dbReference type="InterPro" id="IPR057326">
    <property type="entry name" value="KR_dom"/>
</dbReference>
<dbReference type="FunFam" id="3.40.50.720:FF:000084">
    <property type="entry name" value="Short-chain dehydrogenase reductase"/>
    <property type="match status" value="1"/>
</dbReference>
<dbReference type="Pfam" id="PF13561">
    <property type="entry name" value="adh_short_C2"/>
    <property type="match status" value="1"/>
</dbReference>